<sequence length="151" mass="17557">MDTQKILKHYCKYVYVAGAGNYWYDDTYTETVPYKVYTYVSFAIYTVMILLENMAALFGSFPDVEKNSAVMFAAIHDIVLYKMYTMLLSKGSIKELNREMAAVGASREEGRVMRRQRFKLKWGMVVYVVSVYLSLIAYGVESFRRMYQEGV</sequence>
<keyword evidence="3" id="KW-1185">Reference proteome</keyword>
<reference evidence="2 3" key="1">
    <citation type="journal article" date="2019" name="Commun. Biol.">
        <title>The bagworm genome reveals a unique fibroin gene that provides high tensile strength.</title>
        <authorList>
            <person name="Kono N."/>
            <person name="Nakamura H."/>
            <person name="Ohtoshi R."/>
            <person name="Tomita M."/>
            <person name="Numata K."/>
            <person name="Arakawa K."/>
        </authorList>
    </citation>
    <scope>NUCLEOTIDE SEQUENCE [LARGE SCALE GENOMIC DNA]</scope>
</reference>
<protein>
    <submittedName>
        <fullName evidence="2">Uncharacterized protein</fullName>
    </submittedName>
</protein>
<evidence type="ECO:0000313" key="2">
    <source>
        <dbReference type="EMBL" id="GBP60210.1"/>
    </source>
</evidence>
<organism evidence="2 3">
    <name type="scientific">Eumeta variegata</name>
    <name type="common">Bagworm moth</name>
    <name type="synonym">Eumeta japonica</name>
    <dbReference type="NCBI Taxonomy" id="151549"/>
    <lineage>
        <taxon>Eukaryota</taxon>
        <taxon>Metazoa</taxon>
        <taxon>Ecdysozoa</taxon>
        <taxon>Arthropoda</taxon>
        <taxon>Hexapoda</taxon>
        <taxon>Insecta</taxon>
        <taxon>Pterygota</taxon>
        <taxon>Neoptera</taxon>
        <taxon>Endopterygota</taxon>
        <taxon>Lepidoptera</taxon>
        <taxon>Glossata</taxon>
        <taxon>Ditrysia</taxon>
        <taxon>Tineoidea</taxon>
        <taxon>Psychidae</taxon>
        <taxon>Oiketicinae</taxon>
        <taxon>Eumeta</taxon>
    </lineage>
</organism>
<keyword evidence="1" id="KW-1133">Transmembrane helix</keyword>
<feature type="transmembrane region" description="Helical" evidence="1">
    <location>
        <begin position="70"/>
        <end position="88"/>
    </location>
</feature>
<feature type="transmembrane region" description="Helical" evidence="1">
    <location>
        <begin position="36"/>
        <end position="58"/>
    </location>
</feature>
<evidence type="ECO:0000256" key="1">
    <source>
        <dbReference type="SAM" id="Phobius"/>
    </source>
</evidence>
<gene>
    <name evidence="2" type="ORF">EVAR_81356_1</name>
</gene>
<dbReference type="EMBL" id="BGZK01000781">
    <property type="protein sequence ID" value="GBP60210.1"/>
    <property type="molecule type" value="Genomic_DNA"/>
</dbReference>
<comment type="caution">
    <text evidence="2">The sequence shown here is derived from an EMBL/GenBank/DDBJ whole genome shotgun (WGS) entry which is preliminary data.</text>
</comment>
<name>A0A4C1XAU4_EUMVA</name>
<keyword evidence="1" id="KW-0472">Membrane</keyword>
<evidence type="ECO:0000313" key="3">
    <source>
        <dbReference type="Proteomes" id="UP000299102"/>
    </source>
</evidence>
<accession>A0A4C1XAU4</accession>
<keyword evidence="1" id="KW-0812">Transmembrane</keyword>
<dbReference type="AlphaFoldDB" id="A0A4C1XAU4"/>
<feature type="transmembrane region" description="Helical" evidence="1">
    <location>
        <begin position="120"/>
        <end position="140"/>
    </location>
</feature>
<proteinExistence type="predicted"/>
<dbReference type="Proteomes" id="UP000299102">
    <property type="component" value="Unassembled WGS sequence"/>
</dbReference>
<dbReference type="OrthoDB" id="7420138at2759"/>